<evidence type="ECO:0000256" key="3">
    <source>
        <dbReference type="ARBA" id="ARBA00022729"/>
    </source>
</evidence>
<keyword evidence="2 10" id="KW-0645">Protease</keyword>
<dbReference type="PANTHER" id="PTHR22939:SF129">
    <property type="entry name" value="SERINE PROTEASE HTRA2, MITOCHONDRIAL"/>
    <property type="match status" value="1"/>
</dbReference>
<dbReference type="InterPro" id="IPR011782">
    <property type="entry name" value="Pept_S1C_Do"/>
</dbReference>
<evidence type="ECO:0000259" key="9">
    <source>
        <dbReference type="PROSITE" id="PS50106"/>
    </source>
</evidence>
<evidence type="ECO:0000256" key="5">
    <source>
        <dbReference type="ARBA" id="ARBA00022801"/>
    </source>
</evidence>
<feature type="active site" description="Charge relay system" evidence="7">
    <location>
        <position position="131"/>
    </location>
</feature>
<dbReference type="InterPro" id="IPR009003">
    <property type="entry name" value="Peptidase_S1_PA"/>
</dbReference>
<feature type="binding site" evidence="8">
    <location>
        <position position="131"/>
    </location>
    <ligand>
        <name>substrate</name>
    </ligand>
</feature>
<dbReference type="Pfam" id="PF13365">
    <property type="entry name" value="Trypsin_2"/>
    <property type="match status" value="1"/>
</dbReference>
<feature type="binding site" evidence="8">
    <location>
        <begin position="233"/>
        <end position="235"/>
    </location>
    <ligand>
        <name>substrate</name>
    </ligand>
</feature>
<dbReference type="Pfam" id="PF13180">
    <property type="entry name" value="PDZ_2"/>
    <property type="match status" value="1"/>
</dbReference>
<evidence type="ECO:0000256" key="7">
    <source>
        <dbReference type="PIRSR" id="PIRSR611782-1"/>
    </source>
</evidence>
<dbReference type="GO" id="GO:0004252">
    <property type="term" value="F:serine-type endopeptidase activity"/>
    <property type="evidence" value="ECO:0007669"/>
    <property type="project" value="InterPro"/>
</dbReference>
<dbReference type="Gene3D" id="2.40.10.120">
    <property type="match status" value="1"/>
</dbReference>
<dbReference type="Pfam" id="PF00595">
    <property type="entry name" value="PDZ"/>
    <property type="match status" value="1"/>
</dbReference>
<evidence type="ECO:0000256" key="6">
    <source>
        <dbReference type="ARBA" id="ARBA00022825"/>
    </source>
</evidence>
<evidence type="ECO:0000256" key="1">
    <source>
        <dbReference type="ARBA" id="ARBA00010541"/>
    </source>
</evidence>
<dbReference type="OrthoDB" id="9758917at2"/>
<organism evidence="10 11">
    <name type="scientific">Thermodesulfovibrio aggregans</name>
    <dbReference type="NCBI Taxonomy" id="86166"/>
    <lineage>
        <taxon>Bacteria</taxon>
        <taxon>Pseudomonadati</taxon>
        <taxon>Nitrospirota</taxon>
        <taxon>Thermodesulfovibrionia</taxon>
        <taxon>Thermodesulfovibrionales</taxon>
        <taxon>Thermodesulfovibrionaceae</taxon>
        <taxon>Thermodesulfovibrio</taxon>
    </lineage>
</organism>
<sequence length="485" mass="52929">MIKNKKILVPAVLFLLIGITIGLVIASKFDLQSKGFTEDYQISKESQELLSKISSAMAEVIQAVRPSVVNIYTTKKIKRPGMPFPFDDPFFRRFFGEEFGDIFERPREYTQTALGSGVIVDPSGYILTNYHVIKGADEIKVKLYDKRVFDGTVIGYDAKTDIAVIKIKADGLRAIKWGDSDKLKVGETVIAIGNPYGLNLTVTSGIVSATGRANVGISDYEDFIQTDAAINPGNSGGPLVNVRGELVGINTAIFSTTGGYQGIGFAIPSNMAKTVMDSLIKHKKVIRGWLGVTVQDLDTEMAKMAKLKELKGAVVTDVVEGSPAEKAGLMRKDIIISFDGKEVEDSAHLRNMVVNTSPGKTVTLEIIRNGKYYTVTVTIGELPATQQLSQAESVLAGIYVDELTDKLRNQLNIPKKIKGVVITSLEPGSPAEGLLQKGDVIIEINNEKINNVKDFLKIAKKAQTEAIVWFYRNGRVSYITLSIGK</sequence>
<dbReference type="SUPFAM" id="SSF50494">
    <property type="entry name" value="Trypsin-like serine proteases"/>
    <property type="match status" value="1"/>
</dbReference>
<keyword evidence="6" id="KW-0720">Serine protease</keyword>
<feature type="domain" description="PDZ" evidence="9">
    <location>
        <begin position="385"/>
        <end position="452"/>
    </location>
</feature>
<dbReference type="FunFam" id="2.40.10.10:FF:000001">
    <property type="entry name" value="Periplasmic serine protease DegS"/>
    <property type="match status" value="1"/>
</dbReference>
<name>A0A0U9HWF9_9BACT</name>
<dbReference type="RefSeq" id="WP_059176740.1">
    <property type="nucleotide sequence ID" value="NZ_BCNO01000002.1"/>
</dbReference>
<comment type="caution">
    <text evidence="10">The sequence shown here is derived from an EMBL/GenBank/DDBJ whole genome shotgun (WGS) entry which is preliminary data.</text>
</comment>
<dbReference type="GO" id="GO:0006508">
    <property type="term" value="P:proteolysis"/>
    <property type="evidence" value="ECO:0007669"/>
    <property type="project" value="UniProtKB-KW"/>
</dbReference>
<dbReference type="PROSITE" id="PS50106">
    <property type="entry name" value="PDZ"/>
    <property type="match status" value="2"/>
</dbReference>
<reference evidence="11" key="1">
    <citation type="submission" date="2016-01" db="EMBL/GenBank/DDBJ databases">
        <title>Draft genome sequence of Thermodesulfovibrio aggregans strain TGE-P1.</title>
        <authorList>
            <person name="Sekiguchi Y."/>
            <person name="Ohashi A."/>
            <person name="Matsuura N."/>
            <person name="Tourlousse M.D."/>
        </authorList>
    </citation>
    <scope>NUCLEOTIDE SEQUENCE [LARGE SCALE GENOMIC DNA]</scope>
    <source>
        <strain evidence="11">TGE-P1</strain>
    </source>
</reference>
<evidence type="ECO:0000256" key="8">
    <source>
        <dbReference type="PIRSR" id="PIRSR611782-2"/>
    </source>
</evidence>
<dbReference type="SMART" id="SM00228">
    <property type="entry name" value="PDZ"/>
    <property type="match status" value="2"/>
</dbReference>
<evidence type="ECO:0000313" key="11">
    <source>
        <dbReference type="Proteomes" id="UP000054976"/>
    </source>
</evidence>
<dbReference type="NCBIfam" id="TIGR02037">
    <property type="entry name" value="degP_htrA_DO"/>
    <property type="match status" value="1"/>
</dbReference>
<keyword evidence="5" id="KW-0378">Hydrolase</keyword>
<dbReference type="AlphaFoldDB" id="A0A0U9HWF9"/>
<feature type="active site" description="Charge relay system" evidence="7">
    <location>
        <position position="235"/>
    </location>
</feature>
<accession>A0A0U9HWF9</accession>
<comment type="similarity">
    <text evidence="1">Belongs to the peptidase S1C family.</text>
</comment>
<dbReference type="CDD" id="cd10839">
    <property type="entry name" value="cpPDZ1_DegP-like"/>
    <property type="match status" value="1"/>
</dbReference>
<proteinExistence type="inferred from homology"/>
<feature type="domain" description="PDZ" evidence="9">
    <location>
        <begin position="279"/>
        <end position="370"/>
    </location>
</feature>
<dbReference type="EMBL" id="BCNO01000002">
    <property type="protein sequence ID" value="GAQ95297.1"/>
    <property type="molecule type" value="Genomic_DNA"/>
</dbReference>
<dbReference type="STRING" id="86166.TAGGR_2186"/>
<evidence type="ECO:0000313" key="10">
    <source>
        <dbReference type="EMBL" id="GAQ95297.1"/>
    </source>
</evidence>
<dbReference type="Gene3D" id="2.30.42.10">
    <property type="match status" value="2"/>
</dbReference>
<dbReference type="InterPro" id="IPR001478">
    <property type="entry name" value="PDZ"/>
</dbReference>
<dbReference type="PANTHER" id="PTHR22939">
    <property type="entry name" value="SERINE PROTEASE FAMILY S1C HTRA-RELATED"/>
    <property type="match status" value="1"/>
</dbReference>
<dbReference type="PRINTS" id="PR00834">
    <property type="entry name" value="PROTEASES2C"/>
</dbReference>
<gene>
    <name evidence="10" type="ORF">TAGGR_2186</name>
</gene>
<feature type="binding site" evidence="8">
    <location>
        <position position="161"/>
    </location>
    <ligand>
        <name>substrate</name>
    </ligand>
</feature>
<dbReference type="Proteomes" id="UP000054976">
    <property type="component" value="Unassembled WGS sequence"/>
</dbReference>
<dbReference type="InterPro" id="IPR036034">
    <property type="entry name" value="PDZ_sf"/>
</dbReference>
<keyword evidence="11" id="KW-1185">Reference proteome</keyword>
<keyword evidence="4" id="KW-0677">Repeat</keyword>
<dbReference type="InterPro" id="IPR001940">
    <property type="entry name" value="Peptidase_S1C"/>
</dbReference>
<protein>
    <submittedName>
        <fullName evidence="10">Serine protease Do</fullName>
    </submittedName>
</protein>
<keyword evidence="3" id="KW-0732">Signal</keyword>
<evidence type="ECO:0000256" key="2">
    <source>
        <dbReference type="ARBA" id="ARBA00022670"/>
    </source>
</evidence>
<feature type="active site" description="Charge relay system" evidence="7">
    <location>
        <position position="161"/>
    </location>
</feature>
<evidence type="ECO:0000256" key="4">
    <source>
        <dbReference type="ARBA" id="ARBA00022737"/>
    </source>
</evidence>
<dbReference type="SUPFAM" id="SSF50156">
    <property type="entry name" value="PDZ domain-like"/>
    <property type="match status" value="2"/>
</dbReference>